<dbReference type="Pfam" id="PF08445">
    <property type="entry name" value="FR47"/>
    <property type="match status" value="1"/>
</dbReference>
<dbReference type="InterPro" id="IPR000182">
    <property type="entry name" value="GNAT_dom"/>
</dbReference>
<evidence type="ECO:0000313" key="2">
    <source>
        <dbReference type="EMBL" id="GAA2036348.1"/>
    </source>
</evidence>
<organism evidence="2 3">
    <name type="scientific">Terrabacter terrae</name>
    <dbReference type="NCBI Taxonomy" id="318434"/>
    <lineage>
        <taxon>Bacteria</taxon>
        <taxon>Bacillati</taxon>
        <taxon>Actinomycetota</taxon>
        <taxon>Actinomycetes</taxon>
        <taxon>Micrococcales</taxon>
        <taxon>Intrasporangiaceae</taxon>
        <taxon>Terrabacter</taxon>
    </lineage>
</organism>
<evidence type="ECO:0000313" key="3">
    <source>
        <dbReference type="Proteomes" id="UP001501285"/>
    </source>
</evidence>
<gene>
    <name evidence="2" type="ORF">GCM10009740_29480</name>
</gene>
<evidence type="ECO:0000259" key="1">
    <source>
        <dbReference type="PROSITE" id="PS51186"/>
    </source>
</evidence>
<name>A0ABP5FY19_9MICO</name>
<sequence>MPHSSSTFTLLTDPAEAEARFARLVEREPDALSVVASVTRSLVTDPGRFLDPRWWVGSAPSGEAVAAFMHTPPHPLHIALATCDEARDLAVLLADADDDLPGVGGDREPAEAFTAEWVARTGAAATVAMEQGRYDLPARPRLPFEVGGRFRLATEEDAALLDEWHQQFLDAIEGAGRAAPLLTQHLADGRVGLWEDAGRPVSMAYASAAAGGLTRVSGVWTPPELRGHGYASAVVAALSSARMDAGEACLLYTDLANPTSNAIYSALGYRRVGDSIRITFER</sequence>
<dbReference type="SUPFAM" id="SSF55729">
    <property type="entry name" value="Acyl-CoA N-acyltransferases (Nat)"/>
    <property type="match status" value="1"/>
</dbReference>
<dbReference type="PROSITE" id="PS51186">
    <property type="entry name" value="GNAT"/>
    <property type="match status" value="1"/>
</dbReference>
<protein>
    <recommendedName>
        <fullName evidence="1">N-acetyltransferase domain-containing protein</fullName>
    </recommendedName>
</protein>
<dbReference type="InterPro" id="IPR016181">
    <property type="entry name" value="Acyl_CoA_acyltransferase"/>
</dbReference>
<dbReference type="Gene3D" id="3.40.630.30">
    <property type="match status" value="1"/>
</dbReference>
<feature type="domain" description="N-acetyltransferase" evidence="1">
    <location>
        <begin position="148"/>
        <end position="282"/>
    </location>
</feature>
<dbReference type="RefSeq" id="WP_343992649.1">
    <property type="nucleotide sequence ID" value="NZ_BAAANB010000021.1"/>
</dbReference>
<keyword evidence="3" id="KW-1185">Reference proteome</keyword>
<reference evidence="3" key="1">
    <citation type="journal article" date="2019" name="Int. J. Syst. Evol. Microbiol.">
        <title>The Global Catalogue of Microorganisms (GCM) 10K type strain sequencing project: providing services to taxonomists for standard genome sequencing and annotation.</title>
        <authorList>
            <consortium name="The Broad Institute Genomics Platform"/>
            <consortium name="The Broad Institute Genome Sequencing Center for Infectious Disease"/>
            <person name="Wu L."/>
            <person name="Ma J."/>
        </authorList>
    </citation>
    <scope>NUCLEOTIDE SEQUENCE [LARGE SCALE GENOMIC DNA]</scope>
    <source>
        <strain evidence="3">JCM 14283</strain>
    </source>
</reference>
<dbReference type="Proteomes" id="UP001501285">
    <property type="component" value="Unassembled WGS sequence"/>
</dbReference>
<comment type="caution">
    <text evidence="2">The sequence shown here is derived from an EMBL/GenBank/DDBJ whole genome shotgun (WGS) entry which is preliminary data.</text>
</comment>
<accession>A0ABP5FY19</accession>
<dbReference type="InterPro" id="IPR013653">
    <property type="entry name" value="GCN5-like_dom"/>
</dbReference>
<dbReference type="EMBL" id="BAAANB010000021">
    <property type="protein sequence ID" value="GAA2036348.1"/>
    <property type="molecule type" value="Genomic_DNA"/>
</dbReference>
<proteinExistence type="predicted"/>